<dbReference type="Proteomes" id="UP000265427">
    <property type="component" value="Unassembled WGS sequence"/>
</dbReference>
<dbReference type="InterPro" id="IPR029063">
    <property type="entry name" value="SAM-dependent_MTases_sf"/>
</dbReference>
<dbReference type="AlphaFoldDB" id="A0A396ZV30"/>
<reference evidence="2 3" key="1">
    <citation type="submission" date="2018-08" db="EMBL/GenBank/DDBJ databases">
        <title>Aphanomyces genome sequencing and annotation.</title>
        <authorList>
            <person name="Minardi D."/>
            <person name="Oidtmann B."/>
            <person name="Van Der Giezen M."/>
            <person name="Studholme D.J."/>
        </authorList>
    </citation>
    <scope>NUCLEOTIDE SEQUENCE [LARGE SCALE GENOMIC DNA]</scope>
    <source>
        <strain evidence="2 3">Kv</strain>
    </source>
</reference>
<organism evidence="2 3">
    <name type="scientific">Aphanomyces astaci</name>
    <name type="common">Crayfish plague agent</name>
    <dbReference type="NCBI Taxonomy" id="112090"/>
    <lineage>
        <taxon>Eukaryota</taxon>
        <taxon>Sar</taxon>
        <taxon>Stramenopiles</taxon>
        <taxon>Oomycota</taxon>
        <taxon>Saprolegniomycetes</taxon>
        <taxon>Saprolegniales</taxon>
        <taxon>Verrucalvaceae</taxon>
        <taxon>Aphanomyces</taxon>
    </lineage>
</organism>
<dbReference type="VEuPathDB" id="FungiDB:H257_04171"/>
<keyword evidence="1" id="KW-0812">Transmembrane</keyword>
<keyword evidence="1" id="KW-1133">Transmembrane helix</keyword>
<feature type="transmembrane region" description="Helical" evidence="1">
    <location>
        <begin position="131"/>
        <end position="148"/>
    </location>
</feature>
<evidence type="ECO:0000313" key="3">
    <source>
        <dbReference type="Proteomes" id="UP000265427"/>
    </source>
</evidence>
<gene>
    <name evidence="2" type="ORF">DYB36_006313</name>
</gene>
<protein>
    <submittedName>
        <fullName evidence="2">Uncharacterized protein</fullName>
    </submittedName>
</protein>
<sequence>MQSLDDDYDDFFNPALFLNEKFVAANRALFQDKVVLELGAGAGLAGFVASQFASRTAITDGNDVVLRLLDQNADQASSPCGVFKLLWGEEDSVVQFQKDFPHPIDVLLGADVVCWPNLVLPLLRTIKTHQVSGGLIYVLIYAACAFLLERNEIQFVVLVQFAYIPLFVKNYGLALLNVSFGLFLWTHVVCGVRTLLTVYIGHSATHMTQLLKPHAASGDTVIAQERLMVVAVVSTLLLVAVGSYRTKQYLDELASSELVPPVDKDRIVNCEV</sequence>
<dbReference type="Pfam" id="PF10294">
    <property type="entry name" value="Methyltransf_16"/>
    <property type="match status" value="1"/>
</dbReference>
<keyword evidence="1" id="KW-0472">Membrane</keyword>
<dbReference type="EMBL" id="QUSZ01011267">
    <property type="protein sequence ID" value="RHX97487.1"/>
    <property type="molecule type" value="Genomic_DNA"/>
</dbReference>
<evidence type="ECO:0000256" key="1">
    <source>
        <dbReference type="SAM" id="Phobius"/>
    </source>
</evidence>
<comment type="caution">
    <text evidence="2">The sequence shown here is derived from an EMBL/GenBank/DDBJ whole genome shotgun (WGS) entry which is preliminary data.</text>
</comment>
<dbReference type="Gene3D" id="3.40.50.150">
    <property type="entry name" value="Vaccinia Virus protein VP39"/>
    <property type="match status" value="1"/>
</dbReference>
<dbReference type="PANTHER" id="PTHR14614">
    <property type="entry name" value="HEPATOCELLULAR CARCINOMA-ASSOCIATED ANTIGEN"/>
    <property type="match status" value="1"/>
</dbReference>
<proteinExistence type="predicted"/>
<accession>A0A396ZV30</accession>
<feature type="transmembrane region" description="Helical" evidence="1">
    <location>
        <begin position="227"/>
        <end position="244"/>
    </location>
</feature>
<name>A0A396ZV30_APHAT</name>
<dbReference type="SUPFAM" id="SSF53335">
    <property type="entry name" value="S-adenosyl-L-methionine-dependent methyltransferases"/>
    <property type="match status" value="1"/>
</dbReference>
<feature type="transmembrane region" description="Helical" evidence="1">
    <location>
        <begin position="155"/>
        <end position="176"/>
    </location>
</feature>
<feature type="transmembrane region" description="Helical" evidence="1">
    <location>
        <begin position="182"/>
        <end position="202"/>
    </location>
</feature>
<dbReference type="InterPro" id="IPR019410">
    <property type="entry name" value="Methyltransf_16"/>
</dbReference>
<dbReference type="PANTHER" id="PTHR14614:SF157">
    <property type="entry name" value="METHYLTRANSFERASE TYPE 12 DOMAIN-CONTAINING PROTEIN"/>
    <property type="match status" value="1"/>
</dbReference>
<evidence type="ECO:0000313" key="2">
    <source>
        <dbReference type="EMBL" id="RHX97487.1"/>
    </source>
</evidence>